<dbReference type="PROSITE" id="PS50088">
    <property type="entry name" value="ANK_REPEAT"/>
    <property type="match status" value="3"/>
</dbReference>
<dbReference type="VEuPathDB" id="GiardiaDB:GL50803_008860"/>
<evidence type="ECO:0000256" key="1">
    <source>
        <dbReference type="PROSITE-ProRule" id="PRU00023"/>
    </source>
</evidence>
<dbReference type="Pfam" id="PF12796">
    <property type="entry name" value="Ank_2"/>
    <property type="match status" value="4"/>
</dbReference>
<dbReference type="InterPro" id="IPR000719">
    <property type="entry name" value="Prot_kinase_dom"/>
</dbReference>
<dbReference type="VEuPathDB" id="GiardiaDB:DHA2_150928"/>
<dbReference type="Gene3D" id="1.25.40.20">
    <property type="entry name" value="Ankyrin repeat-containing domain"/>
    <property type="match status" value="3"/>
</dbReference>
<dbReference type="Proteomes" id="UP000018320">
    <property type="component" value="Unassembled WGS sequence"/>
</dbReference>
<sequence length="825" mass="90545">MTVWTKDSTVVALSNQNKLMTKAFFHTAEEIIECMGDVIDEGAWGAERLLKNHPSRAVREIKLKSMDSCLREAVEAELAILPLLNHPHIQTCDQVLLSGEFAYAIVKHRPKTLATLITKYRAENRFIPVETMFFAANQIAAGLAYLHAEKADRSTTPVPAILHRSLRPASILVSEEETQFAVAGFGRHREAPLGALSPYEAPEVASGGEHNKNSDVWSVGAVILELITLKQPGVYEHEPILEGLPQRAQNLARLVCYRVLRQNPEERATADELADAVQALMDAENVSRALGYCRNVAARDKVHMARYLEFLDNQKYLQASLAEVQAMSMRHASQIEALERNYNAQAAQIQSLEAESAALKATVERLGFSAGLLAAVRNNDLDAIRIFVDKRLGIRKHDSNGTTALMVAAERGNTEAVELLVAKERRLLDNNGRTALMYASVGGHLPVVELLLQHEKGIKDKDGHTALTLALDNNHLDIVRLLLKHEKDVARWSPLICAAATGNLEAAKNYLGTRTKRDSCGNTAVLIAAKVGDENMVELIDPTDNSGITALMRAAASGETQLVKALVPIQAKRQTSALRYHEVGAKSCKFNSGSTALMFAARFGQEEAARILVGSELNMTDNWHTTALMHASVDGRSCVVPLLLQEAGMQSSDGYTALMIASERGHSEVAALLHHKEARMQNEELWTALMIGAVHGYNSITYLLAEHEARMQDKNGTTALMKAAATGHPEIVTSLRDKEVGFQDKWGWSALMWAACAGDADTTKLLANHEKGLRATQKREEYPPGITALGVARMKIYSKVDYQVVIDILSQYPEEEYSPKPISNG</sequence>
<evidence type="ECO:0000313" key="5">
    <source>
        <dbReference type="Proteomes" id="UP000018320"/>
    </source>
</evidence>
<dbReference type="EMBL" id="AHGT01000009">
    <property type="protein sequence ID" value="ESU38789.1"/>
    <property type="molecule type" value="Genomic_DNA"/>
</dbReference>
<evidence type="ECO:0000259" key="3">
    <source>
        <dbReference type="PROSITE" id="PS50011"/>
    </source>
</evidence>
<comment type="caution">
    <text evidence="4">The sequence shown here is derived from an EMBL/GenBank/DDBJ whole genome shotgun (WGS) entry which is preliminary data.</text>
</comment>
<dbReference type="GO" id="GO:0005524">
    <property type="term" value="F:ATP binding"/>
    <property type="evidence" value="ECO:0007669"/>
    <property type="project" value="InterPro"/>
</dbReference>
<name>V6TJH0_GIAIN</name>
<dbReference type="SUPFAM" id="SSF48403">
    <property type="entry name" value="Ankyrin repeat"/>
    <property type="match status" value="2"/>
</dbReference>
<reference evidence="5" key="1">
    <citation type="submission" date="2012-02" db="EMBL/GenBank/DDBJ databases">
        <title>Genome sequencing of Giardia lamblia Genotypes A2 and B isolates (DH and GS) and comparative analysis with the genomes of Genotypes A1 and E (WB and Pig).</title>
        <authorList>
            <person name="Adam R."/>
            <person name="Dahlstrom E."/>
            <person name="Martens C."/>
            <person name="Bruno D."/>
            <person name="Barbian K."/>
            <person name="Porcella S.F."/>
            <person name="Nash T."/>
        </authorList>
    </citation>
    <scope>NUCLEOTIDE SEQUENCE</scope>
    <source>
        <strain evidence="5">DH</strain>
    </source>
</reference>
<feature type="coiled-coil region" evidence="2">
    <location>
        <begin position="321"/>
        <end position="362"/>
    </location>
</feature>
<dbReference type="AlphaFoldDB" id="V6TJH0"/>
<dbReference type="PROSITE" id="PS50011">
    <property type="entry name" value="PROTEIN_KINASE_DOM"/>
    <property type="match status" value="1"/>
</dbReference>
<dbReference type="InterPro" id="IPR036770">
    <property type="entry name" value="Ankyrin_rpt-contain_sf"/>
</dbReference>
<keyword evidence="2" id="KW-0175">Coiled coil</keyword>
<dbReference type="VEuPathDB" id="GiardiaDB:GL50581_251"/>
<accession>V6TJH0</accession>
<dbReference type="InterPro" id="IPR002110">
    <property type="entry name" value="Ankyrin_rpt"/>
</dbReference>
<proteinExistence type="predicted"/>
<protein>
    <submittedName>
        <fullName evidence="4">Ankyrin repeat protein</fullName>
    </submittedName>
</protein>
<dbReference type="SUPFAM" id="SSF56112">
    <property type="entry name" value="Protein kinase-like (PK-like)"/>
    <property type="match status" value="1"/>
</dbReference>
<dbReference type="Gene3D" id="1.10.510.10">
    <property type="entry name" value="Transferase(Phosphotransferase) domain 1"/>
    <property type="match status" value="1"/>
</dbReference>
<dbReference type="Pfam" id="PF00069">
    <property type="entry name" value="Pkinase"/>
    <property type="match status" value="1"/>
</dbReference>
<reference evidence="4 5" key="2">
    <citation type="journal article" date="2013" name="Genome Biol. Evol.">
        <title>Genome sequencing of Giardia lamblia genotypes A2 and B isolates (DH and GS) and comparative analysis with the genomes of genotypes A1 and E (WB and Pig).</title>
        <authorList>
            <person name="Adam R.D."/>
            <person name="Dahlstrom E.W."/>
            <person name="Martens C.A."/>
            <person name="Bruno D.P."/>
            <person name="Barbian K.D."/>
            <person name="Ricklefs S.M."/>
            <person name="Hernandez M.M."/>
            <person name="Narla N.P."/>
            <person name="Patel R.B."/>
            <person name="Porcella S.F."/>
            <person name="Nash T.E."/>
        </authorList>
    </citation>
    <scope>NUCLEOTIDE SEQUENCE [LARGE SCALE GENOMIC DNA]</scope>
    <source>
        <strain evidence="4 5">DH</strain>
    </source>
</reference>
<dbReference type="PANTHER" id="PTHR24120">
    <property type="entry name" value="GH07239P"/>
    <property type="match status" value="1"/>
</dbReference>
<dbReference type="GO" id="GO:0004672">
    <property type="term" value="F:protein kinase activity"/>
    <property type="evidence" value="ECO:0007669"/>
    <property type="project" value="InterPro"/>
</dbReference>
<dbReference type="InterPro" id="IPR011009">
    <property type="entry name" value="Kinase-like_dom_sf"/>
</dbReference>
<evidence type="ECO:0000313" key="4">
    <source>
        <dbReference type="EMBL" id="ESU38789.1"/>
    </source>
</evidence>
<feature type="repeat" description="ANK" evidence="1">
    <location>
        <begin position="462"/>
        <end position="489"/>
    </location>
</feature>
<feature type="domain" description="Protein kinase" evidence="3">
    <location>
        <begin position="33"/>
        <end position="281"/>
    </location>
</feature>
<feature type="repeat" description="ANK" evidence="1">
    <location>
        <begin position="431"/>
        <end position="463"/>
    </location>
</feature>
<gene>
    <name evidence="4" type="ORF">DHA2_150928</name>
</gene>
<dbReference type="Pfam" id="PF00023">
    <property type="entry name" value="Ank"/>
    <property type="match status" value="2"/>
</dbReference>
<dbReference type="VEuPathDB" id="GiardiaDB:QR46_4287"/>
<dbReference type="SMART" id="SM00248">
    <property type="entry name" value="ANK"/>
    <property type="match status" value="10"/>
</dbReference>
<organism evidence="4 5">
    <name type="scientific">Giardia intestinalis</name>
    <name type="common">Giardia lamblia</name>
    <dbReference type="NCBI Taxonomy" id="5741"/>
    <lineage>
        <taxon>Eukaryota</taxon>
        <taxon>Metamonada</taxon>
        <taxon>Diplomonadida</taxon>
        <taxon>Hexamitidae</taxon>
        <taxon>Giardiinae</taxon>
        <taxon>Giardia</taxon>
    </lineage>
</organism>
<keyword evidence="1" id="KW-0040">ANK repeat</keyword>
<dbReference type="PANTHER" id="PTHR24120:SF4">
    <property type="entry name" value="GH07239P"/>
    <property type="match status" value="1"/>
</dbReference>
<feature type="repeat" description="ANK" evidence="1">
    <location>
        <begin position="400"/>
        <end position="421"/>
    </location>
</feature>
<evidence type="ECO:0000256" key="2">
    <source>
        <dbReference type="SAM" id="Coils"/>
    </source>
</evidence>
<dbReference type="PROSITE" id="PS50297">
    <property type="entry name" value="ANK_REP_REGION"/>
    <property type="match status" value="3"/>
</dbReference>